<dbReference type="Gene3D" id="3.30.1540.10">
    <property type="entry name" value="formyl-coa transferase, domain 3"/>
    <property type="match status" value="1"/>
</dbReference>
<dbReference type="InterPro" id="IPR044855">
    <property type="entry name" value="CoA-Trfase_III_dom3_sf"/>
</dbReference>
<organism evidence="2 3">
    <name type="scientific">Streptomyces fagopyri</name>
    <dbReference type="NCBI Taxonomy" id="2662397"/>
    <lineage>
        <taxon>Bacteria</taxon>
        <taxon>Bacillati</taxon>
        <taxon>Actinomycetota</taxon>
        <taxon>Actinomycetes</taxon>
        <taxon>Kitasatosporales</taxon>
        <taxon>Streptomycetaceae</taxon>
        <taxon>Streptomyces</taxon>
    </lineage>
</organism>
<dbReference type="PANTHER" id="PTHR48207">
    <property type="entry name" value="SUCCINATE--HYDROXYMETHYLGLUTARATE COA-TRANSFERASE"/>
    <property type="match status" value="1"/>
</dbReference>
<protein>
    <submittedName>
        <fullName evidence="2">CoA transferase</fullName>
    </submittedName>
</protein>
<dbReference type="AlphaFoldDB" id="A0A5Q0L7S4"/>
<keyword evidence="1 2" id="KW-0808">Transferase</keyword>
<keyword evidence="3" id="KW-1185">Reference proteome</keyword>
<dbReference type="KEGG" id="sfy:GFH48_04630"/>
<gene>
    <name evidence="2" type="ORF">GFH48_04630</name>
</gene>
<proteinExistence type="predicted"/>
<dbReference type="PANTHER" id="PTHR48207:SF3">
    <property type="entry name" value="SUCCINATE--HYDROXYMETHYLGLUTARATE COA-TRANSFERASE"/>
    <property type="match status" value="1"/>
</dbReference>
<dbReference type="InterPro" id="IPR023606">
    <property type="entry name" value="CoA-Trfase_III_dom_1_sf"/>
</dbReference>
<dbReference type="InterPro" id="IPR003673">
    <property type="entry name" value="CoA-Trfase_fam_III"/>
</dbReference>
<dbReference type="SUPFAM" id="SSF89796">
    <property type="entry name" value="CoA-transferase family III (CaiB/BaiF)"/>
    <property type="match status" value="1"/>
</dbReference>
<reference evidence="2 3" key="1">
    <citation type="submission" date="2019-10" db="EMBL/GenBank/DDBJ databases">
        <title>A novel species.</title>
        <authorList>
            <person name="Gao J."/>
        </authorList>
    </citation>
    <scope>NUCLEOTIDE SEQUENCE [LARGE SCALE GENOMIC DNA]</scope>
    <source>
        <strain evidence="2 3">QMT-28</strain>
    </source>
</reference>
<dbReference type="Gene3D" id="3.40.50.10540">
    <property type="entry name" value="Crotonobetainyl-coa:carnitine coa-transferase, domain 1"/>
    <property type="match status" value="1"/>
</dbReference>
<dbReference type="InterPro" id="IPR050483">
    <property type="entry name" value="CoA-transferase_III_domain"/>
</dbReference>
<accession>A0A5Q0L7S4</accession>
<evidence type="ECO:0000313" key="3">
    <source>
        <dbReference type="Proteomes" id="UP000326179"/>
    </source>
</evidence>
<sequence>MLARVRDNEHGWSKMTQQVRALAGTRVIDAATMVAGPLGASILADFGADVVKVEPIAGDESRTFGPGRDGMSGVYAGVNRNKRAIALDLRTEEGRELFHELCAGADVLIENMLPTVRAKFGLTAEELRERHPHLICLNVSGYGDSGPSAGRPALDPVAQALTGMIQGTGDPDGRGIKAGPPVADSSAGYLVAVAALVSLFARQKTGAGQNGSVSLVASLFHLQSPWLGQYMLADYVAPRVGNASNFYAPYNAYATRDGGAVHIVAFNDRHFERFVKAAGAEHLLDDERFTNAASRLAHREELDVVLAPWFAERDRDDIVTLLTDQNIICAPVLAYDEAVDHPQIRALEMVVGLESEALGEVRVPGLPIKLSDTPGRVERPPTALGEHTAELLKELGHNDQDIARLLAARVVR</sequence>
<dbReference type="Pfam" id="PF02515">
    <property type="entry name" value="CoA_transf_3"/>
    <property type="match status" value="1"/>
</dbReference>
<evidence type="ECO:0000313" key="2">
    <source>
        <dbReference type="EMBL" id="QFZ72649.1"/>
    </source>
</evidence>
<dbReference type="EMBL" id="CP045643">
    <property type="protein sequence ID" value="QFZ72649.1"/>
    <property type="molecule type" value="Genomic_DNA"/>
</dbReference>
<dbReference type="Proteomes" id="UP000326179">
    <property type="component" value="Chromosome"/>
</dbReference>
<dbReference type="GO" id="GO:0008410">
    <property type="term" value="F:CoA-transferase activity"/>
    <property type="evidence" value="ECO:0007669"/>
    <property type="project" value="TreeGrafter"/>
</dbReference>
<evidence type="ECO:0000256" key="1">
    <source>
        <dbReference type="ARBA" id="ARBA00022679"/>
    </source>
</evidence>
<name>A0A5Q0L7S4_9ACTN</name>